<dbReference type="InterPro" id="IPR006674">
    <property type="entry name" value="HD_domain"/>
</dbReference>
<evidence type="ECO:0000256" key="2">
    <source>
        <dbReference type="ARBA" id="ARBA00007476"/>
    </source>
</evidence>
<proteinExistence type="inferred from homology"/>
<feature type="compositionally biased region" description="Low complexity" evidence="13">
    <location>
        <begin position="118"/>
        <end position="131"/>
    </location>
</feature>
<keyword evidence="7" id="KW-0418">Kinase</keyword>
<dbReference type="Pfam" id="PF13328">
    <property type="entry name" value="HD_4"/>
    <property type="match status" value="1"/>
</dbReference>
<sequence>MSLPAISLYTSPPPGAVYSSEFDPSSRGSSPPCSTAPPSTSHRPPAAAGGLSCLFSSPAAAASPPRAPPHDELGALWQDRSDEPAFAGGGGGYSSSPLKWRDLHHHHHHSPVSVFQGPSSSPAASRSPPASWLAGRDRDRERLFAGFVRNALGSCVDYAPALSPRSEVGGGELAFELDENLAEASPACEPCARELLAGAQARHRIFLEELVVKAFFEAEKAHRGQTRASGDPYLQHCVETAVLLANIGANSTVVSAGLLHDTIDDSFIDYDHIFHMFGAGVADLVEGVSKLSHLSKLARDNNTASRIVEADRLHTMLLAMADARAVLIKLADRVHNMKTLEALPLGKQQRFAKETMEIFVPLANRLGISSWKDQLENLCFKHLNPEEHKDLSSKLTKSFDEVLITSAVDKLDRGLRDAGLSYHNLSGRHKSLYSIHNKMLKKNLTMDEIHDIHGLRLVFEKEEDCYRALDVVHELWPQVPGRFKDYISRPKLNGYRSLHTVVMSENVHPFEVQIRTKEMHLQAEYGFAAHWSS</sequence>
<evidence type="ECO:0000256" key="12">
    <source>
        <dbReference type="ARBA" id="ARBA00056217"/>
    </source>
</evidence>
<gene>
    <name evidence="15" type="ORF">OsI_31540</name>
</gene>
<comment type="subcellular location">
    <subcellularLocation>
        <location evidence="1">Plastid</location>
        <location evidence="1">Chloroplast</location>
    </subcellularLocation>
</comment>
<evidence type="ECO:0000256" key="1">
    <source>
        <dbReference type="ARBA" id="ARBA00004229"/>
    </source>
</evidence>
<dbReference type="GO" id="GO:0005524">
    <property type="term" value="F:ATP binding"/>
    <property type="evidence" value="ECO:0007669"/>
    <property type="project" value="UniProtKB-KW"/>
</dbReference>
<evidence type="ECO:0000313" key="15">
    <source>
        <dbReference type="EMBL" id="EAZ09267.1"/>
    </source>
</evidence>
<organism evidence="15 16">
    <name type="scientific">Oryza sativa subsp. indica</name>
    <name type="common">Rice</name>
    <dbReference type="NCBI Taxonomy" id="39946"/>
    <lineage>
        <taxon>Eukaryota</taxon>
        <taxon>Viridiplantae</taxon>
        <taxon>Streptophyta</taxon>
        <taxon>Embryophyta</taxon>
        <taxon>Tracheophyta</taxon>
        <taxon>Spermatophyta</taxon>
        <taxon>Magnoliopsida</taxon>
        <taxon>Liliopsida</taxon>
        <taxon>Poales</taxon>
        <taxon>Poaceae</taxon>
        <taxon>BOP clade</taxon>
        <taxon>Oryzoideae</taxon>
        <taxon>Oryzeae</taxon>
        <taxon>Oryzinae</taxon>
        <taxon>Oryza</taxon>
        <taxon>Oryza sativa</taxon>
    </lineage>
</organism>
<comment type="similarity">
    <text evidence="2">Belongs to the RelA/SpoT family.</text>
</comment>
<dbReference type="Proteomes" id="UP000007015">
    <property type="component" value="Chromosome 9"/>
</dbReference>
<dbReference type="InterPro" id="IPR007685">
    <property type="entry name" value="RelA_SpoT"/>
</dbReference>
<dbReference type="FunFam" id="1.10.3210.10:FF:000001">
    <property type="entry name" value="GTP pyrophosphokinase RelA"/>
    <property type="match status" value="1"/>
</dbReference>
<dbReference type="Gramene" id="BGIOSGA030846-TA">
    <property type="protein sequence ID" value="BGIOSGA030846-PA"/>
    <property type="gene ID" value="BGIOSGA030846"/>
</dbReference>
<evidence type="ECO:0000256" key="4">
    <source>
        <dbReference type="ARBA" id="ARBA00022640"/>
    </source>
</evidence>
<keyword evidence="6" id="KW-0547">Nucleotide-binding</keyword>
<keyword evidence="8" id="KW-0067">ATP-binding</keyword>
<evidence type="ECO:0000256" key="9">
    <source>
        <dbReference type="ARBA" id="ARBA00022946"/>
    </source>
</evidence>
<dbReference type="GO" id="GO:0005525">
    <property type="term" value="F:GTP binding"/>
    <property type="evidence" value="ECO:0007669"/>
    <property type="project" value="UniProtKB-KW"/>
</dbReference>
<evidence type="ECO:0000256" key="10">
    <source>
        <dbReference type="ARBA" id="ARBA00023016"/>
    </source>
</evidence>
<keyword evidence="4" id="KW-0934">Plastid</keyword>
<dbReference type="CDD" id="cd00077">
    <property type="entry name" value="HDc"/>
    <property type="match status" value="1"/>
</dbReference>
<feature type="domain" description="HD" evidence="14">
    <location>
        <begin position="233"/>
        <end position="337"/>
    </location>
</feature>
<dbReference type="EMBL" id="CM000134">
    <property type="protein sequence ID" value="EAZ09267.1"/>
    <property type="molecule type" value="Genomic_DNA"/>
</dbReference>
<dbReference type="CDD" id="cd05399">
    <property type="entry name" value="NT_Rel-Spo_like"/>
    <property type="match status" value="1"/>
</dbReference>
<comment type="function">
    <text evidence="12">Probable ppGpp (guanosine 3'-diphosphate 5'-diphosphate) synthetase that may be involved in a rapid plant ppGpp-mediated response to pathogens and other stresses.</text>
</comment>
<dbReference type="GO" id="GO:0016301">
    <property type="term" value="F:kinase activity"/>
    <property type="evidence" value="ECO:0007669"/>
    <property type="project" value="UniProtKB-KW"/>
</dbReference>
<keyword evidence="11" id="KW-0342">GTP-binding</keyword>
<name>A2Z1Q6_ORYSI</name>
<keyword evidence="10" id="KW-0346">Stress response</keyword>
<dbReference type="SMART" id="SM00954">
    <property type="entry name" value="RelA_SpoT"/>
    <property type="match status" value="1"/>
</dbReference>
<dbReference type="Gene3D" id="1.10.3210.10">
    <property type="entry name" value="Hypothetical protein af1432"/>
    <property type="match status" value="1"/>
</dbReference>
<protein>
    <recommendedName>
        <fullName evidence="3">GTP diphosphokinase</fullName>
        <ecNumber evidence="3">2.7.6.5</ecNumber>
    </recommendedName>
</protein>
<dbReference type="GO" id="GO:0008728">
    <property type="term" value="F:GTP diphosphokinase activity"/>
    <property type="evidence" value="ECO:0007669"/>
    <property type="project" value="UniProtKB-EC"/>
</dbReference>
<dbReference type="SUPFAM" id="SSF109604">
    <property type="entry name" value="HD-domain/PDEase-like"/>
    <property type="match status" value="1"/>
</dbReference>
<dbReference type="Gene3D" id="3.30.460.10">
    <property type="entry name" value="Beta Polymerase, domain 2"/>
    <property type="match status" value="1"/>
</dbReference>
<evidence type="ECO:0000313" key="16">
    <source>
        <dbReference type="Proteomes" id="UP000007015"/>
    </source>
</evidence>
<dbReference type="PANTHER" id="PTHR21262:SF0">
    <property type="entry name" value="GTP DIPHOSPHOKINASE RSH3, CHLOROPLASTIC-RELATED"/>
    <property type="match status" value="1"/>
</dbReference>
<evidence type="ECO:0000256" key="7">
    <source>
        <dbReference type="ARBA" id="ARBA00022777"/>
    </source>
</evidence>
<dbReference type="Pfam" id="PF04607">
    <property type="entry name" value="RelA_SpoT"/>
    <property type="match status" value="1"/>
</dbReference>
<dbReference type="FunFam" id="3.30.460.10:FF:000001">
    <property type="entry name" value="GTP pyrophosphokinase RelA"/>
    <property type="match status" value="1"/>
</dbReference>
<accession>A2Z1Q6</accession>
<dbReference type="AlphaFoldDB" id="A2Z1Q6"/>
<evidence type="ECO:0000259" key="14">
    <source>
        <dbReference type="PROSITE" id="PS51831"/>
    </source>
</evidence>
<keyword evidence="16" id="KW-1185">Reference proteome</keyword>
<evidence type="ECO:0000256" key="11">
    <source>
        <dbReference type="ARBA" id="ARBA00023134"/>
    </source>
</evidence>
<dbReference type="GO" id="GO:0015969">
    <property type="term" value="P:guanosine tetraphosphate metabolic process"/>
    <property type="evidence" value="ECO:0007669"/>
    <property type="project" value="InterPro"/>
</dbReference>
<dbReference type="SUPFAM" id="SSF81301">
    <property type="entry name" value="Nucleotidyltransferase"/>
    <property type="match status" value="1"/>
</dbReference>
<evidence type="ECO:0000256" key="5">
    <source>
        <dbReference type="ARBA" id="ARBA00022679"/>
    </source>
</evidence>
<keyword evidence="5" id="KW-0808">Transferase</keyword>
<evidence type="ECO:0000256" key="8">
    <source>
        <dbReference type="ARBA" id="ARBA00022840"/>
    </source>
</evidence>
<evidence type="ECO:0000256" key="3">
    <source>
        <dbReference type="ARBA" id="ARBA00013251"/>
    </source>
</evidence>
<reference evidence="15 16" key="1">
    <citation type="journal article" date="2005" name="PLoS Biol.">
        <title>The genomes of Oryza sativa: a history of duplications.</title>
        <authorList>
            <person name="Yu J."/>
            <person name="Wang J."/>
            <person name="Lin W."/>
            <person name="Li S."/>
            <person name="Li H."/>
            <person name="Zhou J."/>
            <person name="Ni P."/>
            <person name="Dong W."/>
            <person name="Hu S."/>
            <person name="Zeng C."/>
            <person name="Zhang J."/>
            <person name="Zhang Y."/>
            <person name="Li R."/>
            <person name="Xu Z."/>
            <person name="Li S."/>
            <person name="Li X."/>
            <person name="Zheng H."/>
            <person name="Cong L."/>
            <person name="Lin L."/>
            <person name="Yin J."/>
            <person name="Geng J."/>
            <person name="Li G."/>
            <person name="Shi J."/>
            <person name="Liu J."/>
            <person name="Lv H."/>
            <person name="Li J."/>
            <person name="Wang J."/>
            <person name="Deng Y."/>
            <person name="Ran L."/>
            <person name="Shi X."/>
            <person name="Wang X."/>
            <person name="Wu Q."/>
            <person name="Li C."/>
            <person name="Ren X."/>
            <person name="Wang J."/>
            <person name="Wang X."/>
            <person name="Li D."/>
            <person name="Liu D."/>
            <person name="Zhang X."/>
            <person name="Ji Z."/>
            <person name="Zhao W."/>
            <person name="Sun Y."/>
            <person name="Zhang Z."/>
            <person name="Bao J."/>
            <person name="Han Y."/>
            <person name="Dong L."/>
            <person name="Ji J."/>
            <person name="Chen P."/>
            <person name="Wu S."/>
            <person name="Liu J."/>
            <person name="Xiao Y."/>
            <person name="Bu D."/>
            <person name="Tan J."/>
            <person name="Yang L."/>
            <person name="Ye C."/>
            <person name="Zhang J."/>
            <person name="Xu J."/>
            <person name="Zhou Y."/>
            <person name="Yu Y."/>
            <person name="Zhang B."/>
            <person name="Zhuang S."/>
            <person name="Wei H."/>
            <person name="Liu B."/>
            <person name="Lei M."/>
            <person name="Yu H."/>
            <person name="Li Y."/>
            <person name="Xu H."/>
            <person name="Wei S."/>
            <person name="He X."/>
            <person name="Fang L."/>
            <person name="Zhang Z."/>
            <person name="Zhang Y."/>
            <person name="Huang X."/>
            <person name="Su Z."/>
            <person name="Tong W."/>
            <person name="Li J."/>
            <person name="Tong Z."/>
            <person name="Li S."/>
            <person name="Ye J."/>
            <person name="Wang L."/>
            <person name="Fang L."/>
            <person name="Lei T."/>
            <person name="Chen C."/>
            <person name="Chen H."/>
            <person name="Xu Z."/>
            <person name="Li H."/>
            <person name="Huang H."/>
            <person name="Zhang F."/>
            <person name="Xu H."/>
            <person name="Li N."/>
            <person name="Zhao C."/>
            <person name="Li S."/>
            <person name="Dong L."/>
            <person name="Huang Y."/>
            <person name="Li L."/>
            <person name="Xi Y."/>
            <person name="Qi Q."/>
            <person name="Li W."/>
            <person name="Zhang B."/>
            <person name="Hu W."/>
            <person name="Zhang Y."/>
            <person name="Tian X."/>
            <person name="Jiao Y."/>
            <person name="Liang X."/>
            <person name="Jin J."/>
            <person name="Gao L."/>
            <person name="Zheng W."/>
            <person name="Hao B."/>
            <person name="Liu S."/>
            <person name="Wang W."/>
            <person name="Yuan L."/>
            <person name="Cao M."/>
            <person name="McDermott J."/>
            <person name="Samudrala R."/>
            <person name="Wang J."/>
            <person name="Wong G.K."/>
            <person name="Yang H."/>
        </authorList>
    </citation>
    <scope>NUCLEOTIDE SEQUENCE [LARGE SCALE GENOMIC DNA]</scope>
    <source>
        <strain evidence="16">cv. 93-11</strain>
    </source>
</reference>
<dbReference type="GO" id="GO:0009507">
    <property type="term" value="C:chloroplast"/>
    <property type="evidence" value="ECO:0007669"/>
    <property type="project" value="UniProtKB-SubCell"/>
</dbReference>
<dbReference type="PANTHER" id="PTHR21262">
    <property type="entry name" value="GUANOSINE-3',5'-BIS DIPHOSPHATE 3'-PYROPHOSPHOHYDROLASE"/>
    <property type="match status" value="1"/>
</dbReference>
<dbReference type="InterPro" id="IPR003607">
    <property type="entry name" value="HD/PDEase_dom"/>
</dbReference>
<dbReference type="PROSITE" id="PS51831">
    <property type="entry name" value="HD"/>
    <property type="match status" value="1"/>
</dbReference>
<dbReference type="HOGENOM" id="CLU_012300_7_1_1"/>
<feature type="region of interest" description="Disordered" evidence="13">
    <location>
        <begin position="1"/>
        <end position="50"/>
    </location>
</feature>
<evidence type="ECO:0000256" key="13">
    <source>
        <dbReference type="SAM" id="MobiDB-lite"/>
    </source>
</evidence>
<feature type="compositionally biased region" description="Low complexity" evidence="13">
    <location>
        <begin position="29"/>
        <end position="41"/>
    </location>
</feature>
<dbReference type="EC" id="2.7.6.5" evidence="3"/>
<dbReference type="STRING" id="39946.A2Z1Q6"/>
<dbReference type="SMART" id="SM00471">
    <property type="entry name" value="HDc"/>
    <property type="match status" value="1"/>
</dbReference>
<keyword evidence="9" id="KW-0809">Transit peptide</keyword>
<evidence type="ECO:0000256" key="6">
    <source>
        <dbReference type="ARBA" id="ARBA00022741"/>
    </source>
</evidence>
<dbReference type="InterPro" id="IPR043519">
    <property type="entry name" value="NT_sf"/>
</dbReference>
<feature type="region of interest" description="Disordered" evidence="13">
    <location>
        <begin position="109"/>
        <end position="133"/>
    </location>
</feature>